<evidence type="ECO:0000313" key="3">
    <source>
        <dbReference type="Proteomes" id="UP001595616"/>
    </source>
</evidence>
<feature type="transmembrane region" description="Helical" evidence="1">
    <location>
        <begin position="72"/>
        <end position="93"/>
    </location>
</feature>
<dbReference type="InterPro" id="IPR022134">
    <property type="entry name" value="DUF3667"/>
</dbReference>
<evidence type="ECO:0000256" key="1">
    <source>
        <dbReference type="SAM" id="Phobius"/>
    </source>
</evidence>
<feature type="transmembrane region" description="Helical" evidence="1">
    <location>
        <begin position="150"/>
        <end position="172"/>
    </location>
</feature>
<keyword evidence="1" id="KW-1133">Transmembrane helix</keyword>
<evidence type="ECO:0000313" key="2">
    <source>
        <dbReference type="EMBL" id="MFC3809319.1"/>
    </source>
</evidence>
<protein>
    <submittedName>
        <fullName evidence="2">DUF3667 domain-containing protein</fullName>
    </submittedName>
</protein>
<dbReference type="RefSeq" id="WP_379834205.1">
    <property type="nucleotide sequence ID" value="NZ_JBHRYQ010000001.1"/>
</dbReference>
<feature type="transmembrane region" description="Helical" evidence="1">
    <location>
        <begin position="214"/>
        <end position="235"/>
    </location>
</feature>
<keyword evidence="3" id="KW-1185">Reference proteome</keyword>
<gene>
    <name evidence="2" type="ORF">ACFOOI_01515</name>
</gene>
<keyword evidence="1" id="KW-0812">Transmembrane</keyword>
<reference evidence="3" key="1">
    <citation type="journal article" date="2019" name="Int. J. Syst. Evol. Microbiol.">
        <title>The Global Catalogue of Microorganisms (GCM) 10K type strain sequencing project: providing services to taxonomists for standard genome sequencing and annotation.</title>
        <authorList>
            <consortium name="The Broad Institute Genomics Platform"/>
            <consortium name="The Broad Institute Genome Sequencing Center for Infectious Disease"/>
            <person name="Wu L."/>
            <person name="Ma J."/>
        </authorList>
    </citation>
    <scope>NUCLEOTIDE SEQUENCE [LARGE SCALE GENOMIC DNA]</scope>
    <source>
        <strain evidence="3">CECT 7956</strain>
    </source>
</reference>
<dbReference type="Proteomes" id="UP001595616">
    <property type="component" value="Unassembled WGS sequence"/>
</dbReference>
<comment type="caution">
    <text evidence="2">The sequence shown here is derived from an EMBL/GenBank/DDBJ whole genome shotgun (WGS) entry which is preliminary data.</text>
</comment>
<dbReference type="Pfam" id="PF12412">
    <property type="entry name" value="DUF3667"/>
    <property type="match status" value="1"/>
</dbReference>
<name>A0ABV7YPQ1_9BACT</name>
<accession>A0ABV7YPQ1</accession>
<proteinExistence type="predicted"/>
<feature type="transmembrane region" description="Helical" evidence="1">
    <location>
        <begin position="178"/>
        <end position="202"/>
    </location>
</feature>
<dbReference type="EMBL" id="JBHRYQ010000001">
    <property type="protein sequence ID" value="MFC3809319.1"/>
    <property type="molecule type" value="Genomic_DNA"/>
</dbReference>
<sequence length="241" mass="27416">MNCTNCGTEVNSKYCPDCGQAKSLKGIDGHYIVHEIEHILHFERGILYTIRELSINPGQNIRKYLSENRTRLVKPIIFIIITSLIYTLLTHFFHVDDGYVKFQGTESENQSAIGSTVKWVQDHYGYANIFMGVCIALWLKVFFKKSSYNFYEILIMLCFVMGMGMLIFSVFVKLEGLTHFSIMTAAGVIGIAYCVWAIGQFYENKKASSYLKALAAYILGMITFWVIPILSGTIIDLLNKH</sequence>
<feature type="transmembrane region" description="Helical" evidence="1">
    <location>
        <begin position="124"/>
        <end position="143"/>
    </location>
</feature>
<organism evidence="2 3">
    <name type="scientific">Lacihabitans lacunae</name>
    <dbReference type="NCBI Taxonomy" id="1028214"/>
    <lineage>
        <taxon>Bacteria</taxon>
        <taxon>Pseudomonadati</taxon>
        <taxon>Bacteroidota</taxon>
        <taxon>Cytophagia</taxon>
        <taxon>Cytophagales</taxon>
        <taxon>Leadbetterellaceae</taxon>
        <taxon>Lacihabitans</taxon>
    </lineage>
</organism>
<keyword evidence="1" id="KW-0472">Membrane</keyword>